<dbReference type="AlphaFoldDB" id="A0A0M8QMX1"/>
<dbReference type="Gene3D" id="3.10.105.10">
    <property type="entry name" value="Dipeptide-binding Protein, Domain 3"/>
    <property type="match status" value="1"/>
</dbReference>
<dbReference type="OrthoDB" id="9801912at2"/>
<gene>
    <name evidence="2" type="ORF">ADK41_02170</name>
</gene>
<feature type="region of interest" description="Disordered" evidence="1">
    <location>
        <begin position="1"/>
        <end position="27"/>
    </location>
</feature>
<reference evidence="2 3" key="1">
    <citation type="submission" date="2015-07" db="EMBL/GenBank/DDBJ databases">
        <authorList>
            <person name="Noorani M."/>
        </authorList>
    </citation>
    <scope>NUCLEOTIDE SEQUENCE [LARGE SCALE GENOMIC DNA]</scope>
    <source>
        <strain evidence="2 3">NRRL B-24567</strain>
    </source>
</reference>
<name>A0A0M8QMX1_9ACTN</name>
<sequence length="118" mass="13046">MPDHPDADDFTGPFLGEGNVPDDDYDADTITESLLPRTAARSDRSATDEDFGRIQDPVAEDVPALPVRQAEQYAVVQDGVYGLERCLDRVPVPGDRQELTPYRRLPRYCAPGRTSPLS</sequence>
<comment type="caution">
    <text evidence="2">The sequence shown here is derived from an EMBL/GenBank/DDBJ whole genome shotgun (WGS) entry which is preliminary data.</text>
</comment>
<evidence type="ECO:0000313" key="3">
    <source>
        <dbReference type="Proteomes" id="UP000037773"/>
    </source>
</evidence>
<organism evidence="2 3">
    <name type="scientific">Streptomyces caelestis</name>
    <dbReference type="NCBI Taxonomy" id="36816"/>
    <lineage>
        <taxon>Bacteria</taxon>
        <taxon>Bacillati</taxon>
        <taxon>Actinomycetota</taxon>
        <taxon>Actinomycetes</taxon>
        <taxon>Kitasatosporales</taxon>
        <taxon>Streptomycetaceae</taxon>
        <taxon>Streptomyces</taxon>
    </lineage>
</organism>
<evidence type="ECO:0000256" key="1">
    <source>
        <dbReference type="SAM" id="MobiDB-lite"/>
    </source>
</evidence>
<keyword evidence="3" id="KW-1185">Reference proteome</keyword>
<dbReference type="PATRIC" id="fig|36816.3.peg.469"/>
<accession>A0A0M8QMX1</accession>
<dbReference type="EMBL" id="LGCN01000002">
    <property type="protein sequence ID" value="KOT46550.1"/>
    <property type="molecule type" value="Genomic_DNA"/>
</dbReference>
<dbReference type="Proteomes" id="UP000037773">
    <property type="component" value="Unassembled WGS sequence"/>
</dbReference>
<evidence type="ECO:0000313" key="2">
    <source>
        <dbReference type="EMBL" id="KOT46550.1"/>
    </source>
</evidence>
<protein>
    <submittedName>
        <fullName evidence="2">Uncharacterized protein</fullName>
    </submittedName>
</protein>
<proteinExistence type="predicted"/>